<evidence type="ECO:0000313" key="12">
    <source>
        <dbReference type="Proteomes" id="UP001152607"/>
    </source>
</evidence>
<name>A0A9W4U3P2_9PLEO</name>
<dbReference type="SMART" id="SM01320">
    <property type="entry name" value="TRP_N"/>
    <property type="match status" value="1"/>
</dbReference>
<keyword evidence="4 9" id="KW-0732">Signal</keyword>
<dbReference type="AlphaFoldDB" id="A0A9W4U3P2"/>
<comment type="caution">
    <text evidence="11">The sequence shown here is derived from an EMBL/GenBank/DDBJ whole genome shotgun (WGS) entry which is preliminary data.</text>
</comment>
<feature type="region of interest" description="Disordered" evidence="7">
    <location>
        <begin position="742"/>
        <end position="775"/>
    </location>
</feature>
<sequence length="905" mass="100893">MASSIPRLSIWSIAFILISLSGLITASDDEYVEARIDGVDYLVRDDRQPALYTLNFGSCMRDSTFTVDRFDAAYYKDNMTILFNLDGVTTLQNVTSRMLISVFAYGEDRFDLVVDPCQAMMGNACPLEAGVRLESSAMIPVGQSDVGGIPDLAFSIPDFEGQAIFRIFSNTDQSEIACYSAVMTNGNSFSHPEWVGSILGLFTFVALISSFATAIYGESIGETRKHYAHSTSIMLVFAVWQHIYFSGALSMNWPSVLPAFWSNYAWAGGIIYSGSMQNTINNFVGPNKGKPGILGAAMTDSENPTLGGGYDINKLYTRDMQTKWHGDLVESGLPLPGNNSGFAGTLSPTNVPASNAFMTGFLWFLILVVAVAGSVILFKFVVELLIKTKSLKRNRLTYFRAHYLTFTGLAVLRTFYIGFFVLMFLTLFQFTYLTSPGPLAVACVIFLLTLAGLVSLVGYACFYRIKFGGYTTERDRLHIVGCKVLKVVPFYTFERESRYPRSEDKNYGASFPWWRVRSADEEKSIHADEIFTKRFGWLASRFRKNRWWFFTIWLAYEFVRACFLAGAISQPMVQVFGLLAVEVIAFIFIVIMRPYEGQRLNILLVYFLGISKIATLALSVPLASRFNLERIPATVFGIVIIIVQGVLTIATMIFIVLGAATSYMSVMRNRETISPKRWIPIREKYFHRMDLRSQGLPQPRPPRKTKSKPIEPPQEIEPKKPSFDVRSIRRMAKVEDEDPEFLNEISGMDPSTSEVGLPEQARVGSPTSNRLSRASSVRSQWSYSSVPRGARVHRASWSATDFSELNYGTGRASMSMEDSRDIKRSPSLNAHTANSSDSIEKRVDPSYSPGGQSIPPIPARVRSLSSSGSSPRPASWRLSESSSGARPLLQTLYSTNEIPPIPKLP</sequence>
<evidence type="ECO:0000256" key="2">
    <source>
        <dbReference type="ARBA" id="ARBA00010642"/>
    </source>
</evidence>
<evidence type="ECO:0000256" key="7">
    <source>
        <dbReference type="SAM" id="MobiDB-lite"/>
    </source>
</evidence>
<feature type="compositionally biased region" description="Polar residues" evidence="7">
    <location>
        <begin position="826"/>
        <end position="837"/>
    </location>
</feature>
<proteinExistence type="inferred from homology"/>
<feature type="region of interest" description="Disordered" evidence="7">
    <location>
        <begin position="802"/>
        <end position="905"/>
    </location>
</feature>
<feature type="transmembrane region" description="Helical" evidence="8">
    <location>
        <begin position="227"/>
        <end position="245"/>
    </location>
</feature>
<evidence type="ECO:0000256" key="9">
    <source>
        <dbReference type="SAM" id="SignalP"/>
    </source>
</evidence>
<evidence type="ECO:0000313" key="11">
    <source>
        <dbReference type="EMBL" id="CAI6264100.1"/>
    </source>
</evidence>
<dbReference type="GO" id="GO:0016020">
    <property type="term" value="C:membrane"/>
    <property type="evidence" value="ECO:0007669"/>
    <property type="project" value="UniProtKB-SubCell"/>
</dbReference>
<dbReference type="PANTHER" id="PTHR31145:SF7">
    <property type="entry name" value="TRP-LIKE ION CHANNEL"/>
    <property type="match status" value="1"/>
</dbReference>
<dbReference type="InterPro" id="IPR032800">
    <property type="entry name" value="TRP_N"/>
</dbReference>
<organism evidence="11 12">
    <name type="scientific">Periconia digitata</name>
    <dbReference type="NCBI Taxonomy" id="1303443"/>
    <lineage>
        <taxon>Eukaryota</taxon>
        <taxon>Fungi</taxon>
        <taxon>Dikarya</taxon>
        <taxon>Ascomycota</taxon>
        <taxon>Pezizomycotina</taxon>
        <taxon>Dothideomycetes</taxon>
        <taxon>Pleosporomycetidae</taxon>
        <taxon>Pleosporales</taxon>
        <taxon>Massarineae</taxon>
        <taxon>Periconiaceae</taxon>
        <taxon>Periconia</taxon>
    </lineage>
</organism>
<feature type="transmembrane region" description="Helical" evidence="8">
    <location>
        <begin position="635"/>
        <end position="660"/>
    </location>
</feature>
<protein>
    <recommendedName>
        <fullName evidence="10">ML-like domain-containing protein</fullName>
    </recommendedName>
</protein>
<dbReference type="Pfam" id="PF14558">
    <property type="entry name" value="TRP_N"/>
    <property type="match status" value="1"/>
</dbReference>
<gene>
    <name evidence="11" type="ORF">PDIGIT_LOCUS1467</name>
</gene>
<feature type="region of interest" description="Disordered" evidence="7">
    <location>
        <begin position="692"/>
        <end position="722"/>
    </location>
</feature>
<feature type="compositionally biased region" description="Low complexity" evidence="7">
    <location>
        <begin position="859"/>
        <end position="875"/>
    </location>
</feature>
<feature type="transmembrane region" description="Helical" evidence="8">
    <location>
        <begin position="439"/>
        <end position="462"/>
    </location>
</feature>
<dbReference type="GO" id="GO:0009272">
    <property type="term" value="P:fungal-type cell wall biogenesis"/>
    <property type="evidence" value="ECO:0007669"/>
    <property type="project" value="TreeGrafter"/>
</dbReference>
<evidence type="ECO:0000259" key="10">
    <source>
        <dbReference type="SMART" id="SM01320"/>
    </source>
</evidence>
<dbReference type="Proteomes" id="UP001152607">
    <property type="component" value="Unassembled WGS sequence"/>
</dbReference>
<keyword evidence="6 8" id="KW-0472">Membrane</keyword>
<feature type="domain" description="ML-like" evidence="10">
    <location>
        <begin position="49"/>
        <end position="190"/>
    </location>
</feature>
<evidence type="ECO:0000256" key="8">
    <source>
        <dbReference type="SAM" id="Phobius"/>
    </source>
</evidence>
<feature type="chain" id="PRO_5040938785" description="ML-like domain-containing protein" evidence="9">
    <location>
        <begin position="27"/>
        <end position="905"/>
    </location>
</feature>
<dbReference type="PANTHER" id="PTHR31145">
    <property type="entry name" value="INTEGRAL MEMBRANE PROTEIN (AFU_ORTHOLOGUE AFUA_7G01610)"/>
    <property type="match status" value="1"/>
</dbReference>
<feature type="transmembrane region" description="Helical" evidence="8">
    <location>
        <begin position="194"/>
        <end position="215"/>
    </location>
</feature>
<feature type="transmembrane region" description="Helical" evidence="8">
    <location>
        <begin position="403"/>
        <end position="427"/>
    </location>
</feature>
<comment type="similarity">
    <text evidence="2">Belongs to the transient receptor potential (TRP) ion channel family.</text>
</comment>
<evidence type="ECO:0000256" key="3">
    <source>
        <dbReference type="ARBA" id="ARBA00022692"/>
    </source>
</evidence>
<evidence type="ECO:0000256" key="5">
    <source>
        <dbReference type="ARBA" id="ARBA00022989"/>
    </source>
</evidence>
<dbReference type="InterPro" id="IPR040241">
    <property type="entry name" value="TRP_Flc/Pkd2-like"/>
</dbReference>
<keyword evidence="5 8" id="KW-1133">Transmembrane helix</keyword>
<dbReference type="Pfam" id="PF06011">
    <property type="entry name" value="TRP"/>
    <property type="match status" value="1"/>
</dbReference>
<evidence type="ECO:0000256" key="1">
    <source>
        <dbReference type="ARBA" id="ARBA00004141"/>
    </source>
</evidence>
<accession>A0A9W4U3P2</accession>
<feature type="transmembrane region" description="Helical" evidence="8">
    <location>
        <begin position="603"/>
        <end position="623"/>
    </location>
</feature>
<dbReference type="GO" id="GO:0055085">
    <property type="term" value="P:transmembrane transport"/>
    <property type="evidence" value="ECO:0007669"/>
    <property type="project" value="TreeGrafter"/>
</dbReference>
<keyword evidence="3 8" id="KW-0812">Transmembrane</keyword>
<feature type="transmembrane region" description="Helical" evidence="8">
    <location>
        <begin position="547"/>
        <end position="568"/>
    </location>
</feature>
<feature type="signal peptide" evidence="9">
    <location>
        <begin position="1"/>
        <end position="26"/>
    </location>
</feature>
<dbReference type="InterPro" id="IPR010308">
    <property type="entry name" value="TRP_C"/>
</dbReference>
<reference evidence="11" key="1">
    <citation type="submission" date="2023-01" db="EMBL/GenBank/DDBJ databases">
        <authorList>
            <person name="Van Ghelder C."/>
            <person name="Rancurel C."/>
        </authorList>
    </citation>
    <scope>NUCLEOTIDE SEQUENCE</scope>
    <source>
        <strain evidence="11">CNCM I-4278</strain>
    </source>
</reference>
<evidence type="ECO:0000256" key="6">
    <source>
        <dbReference type="ARBA" id="ARBA00023136"/>
    </source>
</evidence>
<dbReference type="OrthoDB" id="5377623at2759"/>
<feature type="transmembrane region" description="Helical" evidence="8">
    <location>
        <begin position="361"/>
        <end position="382"/>
    </location>
</feature>
<keyword evidence="12" id="KW-1185">Reference proteome</keyword>
<comment type="subcellular location">
    <subcellularLocation>
        <location evidence="1">Membrane</location>
        <topology evidence="1">Multi-pass membrane protein</topology>
    </subcellularLocation>
</comment>
<evidence type="ECO:0000256" key="4">
    <source>
        <dbReference type="ARBA" id="ARBA00022729"/>
    </source>
</evidence>
<dbReference type="EMBL" id="CAOQHR010000001">
    <property type="protein sequence ID" value="CAI6264100.1"/>
    <property type="molecule type" value="Genomic_DNA"/>
</dbReference>
<feature type="transmembrane region" description="Helical" evidence="8">
    <location>
        <begin position="574"/>
        <end position="591"/>
    </location>
</feature>